<dbReference type="Proteomes" id="UP000250223">
    <property type="component" value="Unassembled WGS sequence"/>
</dbReference>
<evidence type="ECO:0000313" key="3">
    <source>
        <dbReference type="EMBL" id="SDK99439.1"/>
    </source>
</evidence>
<evidence type="ECO:0000256" key="1">
    <source>
        <dbReference type="SAM" id="Phobius"/>
    </source>
</evidence>
<dbReference type="AlphaFoldDB" id="A0A239ZX64"/>
<evidence type="ECO:0000313" key="4">
    <source>
        <dbReference type="EMBL" id="SQB33469.1"/>
    </source>
</evidence>
<organism evidence="4 6">
    <name type="scientific">Clostridium cochlearium</name>
    <dbReference type="NCBI Taxonomy" id="1494"/>
    <lineage>
        <taxon>Bacteria</taxon>
        <taxon>Bacillati</taxon>
        <taxon>Bacillota</taxon>
        <taxon>Clostridia</taxon>
        <taxon>Eubacteriales</taxon>
        <taxon>Clostridiaceae</taxon>
        <taxon>Clostridium</taxon>
    </lineage>
</organism>
<keyword evidence="5" id="KW-1185">Reference proteome</keyword>
<proteinExistence type="predicted"/>
<dbReference type="Proteomes" id="UP000528432">
    <property type="component" value="Unassembled WGS sequence"/>
</dbReference>
<dbReference type="STRING" id="1494.SAMN05216497_10430"/>
<name>A0A239ZX64_CLOCO</name>
<dbReference type="Proteomes" id="UP000198811">
    <property type="component" value="Unassembled WGS sequence"/>
</dbReference>
<keyword evidence="1" id="KW-0472">Membrane</keyword>
<dbReference type="EMBL" id="FNGL01000004">
    <property type="protein sequence ID" value="SDK99439.1"/>
    <property type="molecule type" value="Genomic_DNA"/>
</dbReference>
<reference evidence="4 6" key="2">
    <citation type="submission" date="2018-06" db="EMBL/GenBank/DDBJ databases">
        <authorList>
            <consortium name="Pathogen Informatics"/>
            <person name="Doyle S."/>
        </authorList>
    </citation>
    <scope>NUCLEOTIDE SEQUENCE [LARGE SCALE GENOMIC DNA]</scope>
    <source>
        <strain evidence="4 6">NCTC13028</strain>
    </source>
</reference>
<evidence type="ECO:0000313" key="5">
    <source>
        <dbReference type="Proteomes" id="UP000198811"/>
    </source>
</evidence>
<sequence length="53" mass="5916">MWKSRRGRKKLGMIIGSIGIGIIATFILPIWGWILAVGGGLIYAGWYLIQQNK</sequence>
<accession>A0A239ZX64</accession>
<dbReference type="RefSeq" id="WP_157726537.1">
    <property type="nucleotide sequence ID" value="NZ_CP173238.1"/>
</dbReference>
<keyword evidence="1" id="KW-1133">Transmembrane helix</keyword>
<gene>
    <name evidence="2" type="ORF">HMJ28_01365</name>
    <name evidence="4" type="ORF">NCTC13028_00462</name>
    <name evidence="3" type="ORF">SAMN05216497_10430</name>
</gene>
<dbReference type="EMBL" id="JABFIF010000001">
    <property type="protein sequence ID" value="NOH15049.1"/>
    <property type="molecule type" value="Genomic_DNA"/>
</dbReference>
<dbReference type="EMBL" id="UAWC01000001">
    <property type="protein sequence ID" value="SQB33469.1"/>
    <property type="molecule type" value="Genomic_DNA"/>
</dbReference>
<reference evidence="3 5" key="1">
    <citation type="submission" date="2016-10" db="EMBL/GenBank/DDBJ databases">
        <authorList>
            <person name="Varghese N."/>
            <person name="Submissions S."/>
        </authorList>
    </citation>
    <scope>NUCLEOTIDE SEQUENCE [LARGE SCALE GENOMIC DNA]</scope>
    <source>
        <strain evidence="3 5">NLAE-zl-C224</strain>
    </source>
</reference>
<dbReference type="GeneID" id="70576961"/>
<reference evidence="2 7" key="3">
    <citation type="submission" date="2020-05" db="EMBL/GenBank/DDBJ databases">
        <title>Draft genome sequence of Clostridium cochlearium strain AGROS13 isolated from a sheep dairy farm in New Zealand.</title>
        <authorList>
            <person name="Gupta T.B."/>
            <person name="Jauregui R."/>
            <person name="Risson A.N."/>
            <person name="Brightwell G."/>
            <person name="Maclean P."/>
        </authorList>
    </citation>
    <scope>NUCLEOTIDE SEQUENCE [LARGE SCALE GENOMIC DNA]</scope>
    <source>
        <strain evidence="2 7">AGROS13</strain>
    </source>
</reference>
<protein>
    <submittedName>
        <fullName evidence="4">Uncharacterized protein</fullName>
    </submittedName>
</protein>
<evidence type="ECO:0000313" key="2">
    <source>
        <dbReference type="EMBL" id="NOH15049.1"/>
    </source>
</evidence>
<evidence type="ECO:0000313" key="7">
    <source>
        <dbReference type="Proteomes" id="UP000528432"/>
    </source>
</evidence>
<evidence type="ECO:0000313" key="6">
    <source>
        <dbReference type="Proteomes" id="UP000250223"/>
    </source>
</evidence>
<keyword evidence="1" id="KW-0812">Transmembrane</keyword>
<feature type="transmembrane region" description="Helical" evidence="1">
    <location>
        <begin position="12"/>
        <end position="34"/>
    </location>
</feature>